<keyword evidence="2" id="KW-1185">Reference proteome</keyword>
<name>A0A9P6TED8_9BASI</name>
<gene>
    <name evidence="1" type="ORF">CROQUDRAFT_692742</name>
</gene>
<accession>A0A9P6TED8</accession>
<dbReference type="Proteomes" id="UP000886653">
    <property type="component" value="Unassembled WGS sequence"/>
</dbReference>
<protein>
    <submittedName>
        <fullName evidence="1">Uncharacterized protein</fullName>
    </submittedName>
</protein>
<dbReference type="EMBL" id="MU167234">
    <property type="protein sequence ID" value="KAG0148749.1"/>
    <property type="molecule type" value="Genomic_DNA"/>
</dbReference>
<reference evidence="1" key="1">
    <citation type="submission" date="2013-11" db="EMBL/GenBank/DDBJ databases">
        <title>Genome sequence of the fusiform rust pathogen reveals effectors for host alternation and coevolution with pine.</title>
        <authorList>
            <consortium name="DOE Joint Genome Institute"/>
            <person name="Smith K."/>
            <person name="Pendleton A."/>
            <person name="Kubisiak T."/>
            <person name="Anderson C."/>
            <person name="Salamov A."/>
            <person name="Aerts A."/>
            <person name="Riley R."/>
            <person name="Clum A."/>
            <person name="Lindquist E."/>
            <person name="Ence D."/>
            <person name="Campbell M."/>
            <person name="Kronenberg Z."/>
            <person name="Feau N."/>
            <person name="Dhillon B."/>
            <person name="Hamelin R."/>
            <person name="Burleigh J."/>
            <person name="Smith J."/>
            <person name="Yandell M."/>
            <person name="Nelson C."/>
            <person name="Grigoriev I."/>
            <person name="Davis J."/>
        </authorList>
    </citation>
    <scope>NUCLEOTIDE SEQUENCE</scope>
    <source>
        <strain evidence="1">G11</strain>
    </source>
</reference>
<evidence type="ECO:0000313" key="2">
    <source>
        <dbReference type="Proteomes" id="UP000886653"/>
    </source>
</evidence>
<dbReference type="OrthoDB" id="2506087at2759"/>
<evidence type="ECO:0000313" key="1">
    <source>
        <dbReference type="EMBL" id="KAG0148749.1"/>
    </source>
</evidence>
<dbReference type="PANTHER" id="PTHR31912:SF34">
    <property type="entry name" value="NOTOCHORD-RELATED PROTEIN"/>
    <property type="match status" value="1"/>
</dbReference>
<proteinExistence type="predicted"/>
<organism evidence="1 2">
    <name type="scientific">Cronartium quercuum f. sp. fusiforme G11</name>
    <dbReference type="NCBI Taxonomy" id="708437"/>
    <lineage>
        <taxon>Eukaryota</taxon>
        <taxon>Fungi</taxon>
        <taxon>Dikarya</taxon>
        <taxon>Basidiomycota</taxon>
        <taxon>Pucciniomycotina</taxon>
        <taxon>Pucciniomycetes</taxon>
        <taxon>Pucciniales</taxon>
        <taxon>Coleosporiaceae</taxon>
        <taxon>Cronartium</taxon>
    </lineage>
</organism>
<sequence length="209" mass="23888">MGEKQSTHYIQHFLGLNSDWKKGGLPIRQWEKTRELTQQLWQLAKLPDNITHFDTRSSEYGIRDSLNLQIVREIQDLHQENSNKKAQNPAHDKSKGARKILAYCEQLEGKFGLHLFNPFLRLVGFDGHRDTPVETLHVVLLGVVKYLYRDAMESISKSLHPNILAHWHAFSSAGLNTAPIQPTTMVNHYKSLLGKDFGSTICFFTIPPS</sequence>
<dbReference type="PANTHER" id="PTHR31912">
    <property type="entry name" value="IP13529P"/>
    <property type="match status" value="1"/>
</dbReference>
<comment type="caution">
    <text evidence="1">The sequence shown here is derived from an EMBL/GenBank/DDBJ whole genome shotgun (WGS) entry which is preliminary data.</text>
</comment>
<dbReference type="AlphaFoldDB" id="A0A9P6TED8"/>